<name>A0A934WAG2_9BURK</name>
<comment type="caution">
    <text evidence="3">The sequence shown here is derived from an EMBL/GenBank/DDBJ whole genome shotgun (WGS) entry which is preliminary data.</text>
</comment>
<dbReference type="PANTHER" id="PTHR38593">
    <property type="entry name" value="BLR2558 PROTEIN"/>
    <property type="match status" value="1"/>
</dbReference>
<dbReference type="Pfam" id="PF13628">
    <property type="entry name" value="DUF4142"/>
    <property type="match status" value="1"/>
</dbReference>
<evidence type="ECO:0000313" key="3">
    <source>
        <dbReference type="EMBL" id="MBK4738939.1"/>
    </source>
</evidence>
<feature type="domain" description="DUF4142" evidence="2">
    <location>
        <begin position="28"/>
        <end position="169"/>
    </location>
</feature>
<evidence type="ECO:0000313" key="4">
    <source>
        <dbReference type="Proteomes" id="UP000622890"/>
    </source>
</evidence>
<dbReference type="Proteomes" id="UP000622890">
    <property type="component" value="Unassembled WGS sequence"/>
</dbReference>
<dbReference type="Gene3D" id="1.20.1260.10">
    <property type="match status" value="1"/>
</dbReference>
<dbReference type="InterPro" id="IPR012347">
    <property type="entry name" value="Ferritin-like"/>
</dbReference>
<evidence type="ECO:0000256" key="1">
    <source>
        <dbReference type="SAM" id="SignalP"/>
    </source>
</evidence>
<evidence type="ECO:0000259" key="2">
    <source>
        <dbReference type="Pfam" id="PF13628"/>
    </source>
</evidence>
<keyword evidence="4" id="KW-1185">Reference proteome</keyword>
<dbReference type="AlphaFoldDB" id="A0A934WAG2"/>
<keyword evidence="1" id="KW-0732">Signal</keyword>
<feature type="signal peptide" evidence="1">
    <location>
        <begin position="1"/>
        <end position="22"/>
    </location>
</feature>
<dbReference type="RefSeq" id="WP_200598310.1">
    <property type="nucleotide sequence ID" value="NZ_JAEPBG010000031.1"/>
</dbReference>
<sequence length="176" mass="18597">MNKLLPRIAAGCVLLCASLAHADTRAPNDAQIAGIVVAANSVDIDAGKLAESKAQDPKVKAFAQRMVTDHGGVNEQASALAKKLALTPESSDVSKSLQQGGAANVSRLKGLQGAAFDNAYVEHEIAYHQTVLDAIDNTLIPNAKNAELKNLIVKVRPAIDDHLQHAKHLQADLSKK</sequence>
<reference evidence="3" key="1">
    <citation type="submission" date="2021-01" db="EMBL/GenBank/DDBJ databases">
        <title>Genome sequence of strain Noviherbaspirillum sp. DKR-6.</title>
        <authorList>
            <person name="Chaudhary D.K."/>
        </authorList>
    </citation>
    <scope>NUCLEOTIDE SEQUENCE</scope>
    <source>
        <strain evidence="3">DKR-6</strain>
    </source>
</reference>
<dbReference type="PANTHER" id="PTHR38593:SF1">
    <property type="entry name" value="BLR2558 PROTEIN"/>
    <property type="match status" value="1"/>
</dbReference>
<feature type="chain" id="PRO_5037554165" evidence="1">
    <location>
        <begin position="23"/>
        <end position="176"/>
    </location>
</feature>
<dbReference type="EMBL" id="JAEPBG010000031">
    <property type="protein sequence ID" value="MBK4738939.1"/>
    <property type="molecule type" value="Genomic_DNA"/>
</dbReference>
<accession>A0A934WAG2</accession>
<gene>
    <name evidence="3" type="ORF">JJB74_30365</name>
</gene>
<dbReference type="InterPro" id="IPR025419">
    <property type="entry name" value="DUF4142"/>
</dbReference>
<organism evidence="3 4">
    <name type="scientific">Noviherbaspirillum pedocola</name>
    <dbReference type="NCBI Taxonomy" id="2801341"/>
    <lineage>
        <taxon>Bacteria</taxon>
        <taxon>Pseudomonadati</taxon>
        <taxon>Pseudomonadota</taxon>
        <taxon>Betaproteobacteria</taxon>
        <taxon>Burkholderiales</taxon>
        <taxon>Oxalobacteraceae</taxon>
        <taxon>Noviherbaspirillum</taxon>
    </lineage>
</organism>
<protein>
    <submittedName>
        <fullName evidence="3">DUF4142 domain-containing protein</fullName>
    </submittedName>
</protein>
<proteinExistence type="predicted"/>